<dbReference type="InterPro" id="IPR005247">
    <property type="entry name" value="YbhB_YbcL/LppC-like"/>
</dbReference>
<accession>A0A644V2W9</accession>
<reference evidence="1" key="1">
    <citation type="submission" date="2019-08" db="EMBL/GenBank/DDBJ databases">
        <authorList>
            <person name="Kucharzyk K."/>
            <person name="Murdoch R.W."/>
            <person name="Higgins S."/>
            <person name="Loffler F."/>
        </authorList>
    </citation>
    <scope>NUCLEOTIDE SEQUENCE</scope>
</reference>
<dbReference type="AlphaFoldDB" id="A0A644V2W9"/>
<sequence>MDTITIHVGTHGLTASSSFAGGNISPKISLQGVSKEVQYMAMIVQNKSGGEKMKCIWTVWNIPSVGHIPPGYDMGPAPKFPFPAVQGLNDFGEHGWHGPSPGLGITDRLLFQVFGRVEPLVVPANAKMDEVIEALRDGKTVAHGSLEVVYQG</sequence>
<comment type="caution">
    <text evidence="1">The sequence shown here is derived from an EMBL/GenBank/DDBJ whole genome shotgun (WGS) entry which is preliminary data.</text>
</comment>
<evidence type="ECO:0008006" key="2">
    <source>
        <dbReference type="Google" id="ProtNLM"/>
    </source>
</evidence>
<proteinExistence type="predicted"/>
<dbReference type="InterPro" id="IPR008914">
    <property type="entry name" value="PEBP"/>
</dbReference>
<dbReference type="Pfam" id="PF01161">
    <property type="entry name" value="PBP"/>
    <property type="match status" value="1"/>
</dbReference>
<gene>
    <name evidence="1" type="ORF">SDC9_31490</name>
</gene>
<dbReference type="Gene3D" id="3.90.280.10">
    <property type="entry name" value="PEBP-like"/>
    <property type="match status" value="1"/>
</dbReference>
<dbReference type="SUPFAM" id="SSF49777">
    <property type="entry name" value="PEBP-like"/>
    <property type="match status" value="1"/>
</dbReference>
<dbReference type="CDD" id="cd00865">
    <property type="entry name" value="PEBP_bact_arch"/>
    <property type="match status" value="1"/>
</dbReference>
<protein>
    <recommendedName>
        <fullName evidence="2">YbhB/YbcL family Raf kinase inhibitor-like protein</fullName>
    </recommendedName>
</protein>
<organism evidence="1">
    <name type="scientific">bioreactor metagenome</name>
    <dbReference type="NCBI Taxonomy" id="1076179"/>
    <lineage>
        <taxon>unclassified sequences</taxon>
        <taxon>metagenomes</taxon>
        <taxon>ecological metagenomes</taxon>
    </lineage>
</organism>
<dbReference type="InterPro" id="IPR036610">
    <property type="entry name" value="PEBP-like_sf"/>
</dbReference>
<evidence type="ECO:0000313" key="1">
    <source>
        <dbReference type="EMBL" id="MPL85521.1"/>
    </source>
</evidence>
<dbReference type="EMBL" id="VSSQ01000207">
    <property type="protein sequence ID" value="MPL85521.1"/>
    <property type="molecule type" value="Genomic_DNA"/>
</dbReference>
<name>A0A644V2W9_9ZZZZ</name>